<dbReference type="InterPro" id="IPR039564">
    <property type="entry name" value="Peptidase_C39-like"/>
</dbReference>
<evidence type="ECO:0000256" key="1">
    <source>
        <dbReference type="SAM" id="SignalP"/>
    </source>
</evidence>
<feature type="signal peptide" evidence="1">
    <location>
        <begin position="1"/>
        <end position="26"/>
    </location>
</feature>
<keyword evidence="4" id="KW-1185">Reference proteome</keyword>
<evidence type="ECO:0000313" key="3">
    <source>
        <dbReference type="EMBL" id="KRN03992.1"/>
    </source>
</evidence>
<accession>A0A0R2DIS3</accession>
<comment type="caution">
    <text evidence="3">The sequence shown here is derived from an EMBL/GenBank/DDBJ whole genome shotgun (WGS) entry which is preliminary data.</text>
</comment>
<reference evidence="3 4" key="1">
    <citation type="journal article" date="2015" name="Genome Announc.">
        <title>Expanding the biotechnology potential of lactobacilli through comparative genomics of 213 strains and associated genera.</title>
        <authorList>
            <person name="Sun Z."/>
            <person name="Harris H.M."/>
            <person name="McCann A."/>
            <person name="Guo C."/>
            <person name="Argimon S."/>
            <person name="Zhang W."/>
            <person name="Yang X."/>
            <person name="Jeffery I.B."/>
            <person name="Cooney J.C."/>
            <person name="Kagawa T.F."/>
            <person name="Liu W."/>
            <person name="Song Y."/>
            <person name="Salvetti E."/>
            <person name="Wrobel A."/>
            <person name="Rasinkangas P."/>
            <person name="Parkhill J."/>
            <person name="Rea M.C."/>
            <person name="O'Sullivan O."/>
            <person name="Ritari J."/>
            <person name="Douillard F.P."/>
            <person name="Paul Ross R."/>
            <person name="Yang R."/>
            <person name="Briner A.E."/>
            <person name="Felis G.E."/>
            <person name="de Vos W.M."/>
            <person name="Barrangou R."/>
            <person name="Klaenhammer T.R."/>
            <person name="Caufield P.W."/>
            <person name="Cui Y."/>
            <person name="Zhang H."/>
            <person name="O'Toole P.W."/>
        </authorList>
    </citation>
    <scope>NUCLEOTIDE SEQUENCE [LARGE SCALE GENOMIC DNA]</scope>
    <source>
        <strain evidence="3 4">DSM 23037</strain>
    </source>
</reference>
<proteinExistence type="predicted"/>
<dbReference type="Gene3D" id="3.90.70.10">
    <property type="entry name" value="Cysteine proteinases"/>
    <property type="match status" value="1"/>
</dbReference>
<organism evidence="3 4">
    <name type="scientific">Holzapfeliella floricola DSM 23037 = JCM 16512</name>
    <dbReference type="NCBI Taxonomy" id="1423744"/>
    <lineage>
        <taxon>Bacteria</taxon>
        <taxon>Bacillati</taxon>
        <taxon>Bacillota</taxon>
        <taxon>Bacilli</taxon>
        <taxon>Lactobacillales</taxon>
        <taxon>Lactobacillaceae</taxon>
        <taxon>Holzapfeliella</taxon>
    </lineage>
</organism>
<dbReference type="RefSeq" id="WP_056974746.1">
    <property type="nucleotide sequence ID" value="NZ_AYZL01000019.1"/>
</dbReference>
<protein>
    <recommendedName>
        <fullName evidence="2">Peptidase C39-like domain-containing protein</fullName>
    </recommendedName>
</protein>
<evidence type="ECO:0000259" key="2">
    <source>
        <dbReference type="Pfam" id="PF13529"/>
    </source>
</evidence>
<dbReference type="OrthoDB" id="3186156at2"/>
<sequence>MNKKNKLVSTLTLASLVLGVATVTQHEVKADTNGLQVASGNYIDGQRIASWQNVTTNPTVKNYLPNDGQWLVHNEAKDPQGHSYYLVGNNEYVMAKYSDLLGENSEQAIDSTVTIEYIAGYNLRIWSEPNSTQATGVVQHQQDYHAYKRRVVHGKTWYEIGANQWVNGDYAKIKIEEKRDDKNDNQQIEPEAPATNPMQLFAQQTSAKLKQDSLNSHLILQTDERYKSLPYGTGEGTIDKNGCAITSLAMVSAFFDNSIKTSPADILNWSGSRYFIDGQGTSWDIFPDFATQFGYQFHDLGNDVNNALPYLKQGIPVVISVGPGQFTGSGHLMVLSYADNNGIRLLDPNDSPDKNHSLTIYSPAEIQKDMMHIWAFTK</sequence>
<keyword evidence="1" id="KW-0732">Signal</keyword>
<feature type="domain" description="Peptidase C39-like" evidence="2">
    <location>
        <begin position="221"/>
        <end position="349"/>
    </location>
</feature>
<gene>
    <name evidence="3" type="ORF">FC86_GL000519</name>
</gene>
<name>A0A0R2DIS3_9LACO</name>
<feature type="chain" id="PRO_5039339291" description="Peptidase C39-like domain-containing protein" evidence="1">
    <location>
        <begin position="27"/>
        <end position="378"/>
    </location>
</feature>
<dbReference type="EMBL" id="AYZL01000019">
    <property type="protein sequence ID" value="KRN03992.1"/>
    <property type="molecule type" value="Genomic_DNA"/>
</dbReference>
<dbReference type="Pfam" id="PF13529">
    <property type="entry name" value="Peptidase_C39_2"/>
    <property type="match status" value="1"/>
</dbReference>
<evidence type="ECO:0000313" key="4">
    <source>
        <dbReference type="Proteomes" id="UP000051378"/>
    </source>
</evidence>
<dbReference type="AlphaFoldDB" id="A0A0R2DIS3"/>
<dbReference type="STRING" id="1423744.FC86_GL000519"/>
<dbReference type="PATRIC" id="fig|1423744.4.peg.535"/>
<dbReference type="Proteomes" id="UP000051378">
    <property type="component" value="Unassembled WGS sequence"/>
</dbReference>